<dbReference type="Proteomes" id="UP001208570">
    <property type="component" value="Unassembled WGS sequence"/>
</dbReference>
<dbReference type="CDD" id="cd13157">
    <property type="entry name" value="PTB_tensin-related"/>
    <property type="match status" value="1"/>
</dbReference>
<dbReference type="SUPFAM" id="SSF50729">
    <property type="entry name" value="PH domain-like"/>
    <property type="match status" value="1"/>
</dbReference>
<gene>
    <name evidence="3" type="ORF">LSH36_486g02047</name>
</gene>
<feature type="region of interest" description="Disordered" evidence="1">
    <location>
        <begin position="218"/>
        <end position="238"/>
    </location>
</feature>
<accession>A0AAD9J9J1</accession>
<dbReference type="PANTHER" id="PTHR15832">
    <property type="entry name" value="SHC (SRC HOMOLOGY DOMAIN C-TERMINAL) ADAPTOR HOMOLOG"/>
    <property type="match status" value="1"/>
</dbReference>
<dbReference type="EMBL" id="JAODUP010000486">
    <property type="protein sequence ID" value="KAK2148712.1"/>
    <property type="molecule type" value="Genomic_DNA"/>
</dbReference>
<keyword evidence="4" id="KW-1185">Reference proteome</keyword>
<reference evidence="3" key="1">
    <citation type="journal article" date="2023" name="Mol. Biol. Evol.">
        <title>Third-Generation Sequencing Reveals the Adaptive Role of the Epigenome in Three Deep-Sea Polychaetes.</title>
        <authorList>
            <person name="Perez M."/>
            <person name="Aroh O."/>
            <person name="Sun Y."/>
            <person name="Lan Y."/>
            <person name="Juniper S.K."/>
            <person name="Young C.R."/>
            <person name="Angers B."/>
            <person name="Qian P.Y."/>
        </authorList>
    </citation>
    <scope>NUCLEOTIDE SEQUENCE</scope>
    <source>
        <strain evidence="3">P08H-3</strain>
    </source>
</reference>
<name>A0AAD9J9J1_9ANNE</name>
<dbReference type="SMART" id="SM00462">
    <property type="entry name" value="PTB"/>
    <property type="match status" value="1"/>
</dbReference>
<feature type="domain" description="PID" evidence="2">
    <location>
        <begin position="1"/>
        <end position="117"/>
    </location>
</feature>
<dbReference type="PROSITE" id="PS01179">
    <property type="entry name" value="PID"/>
    <property type="match status" value="1"/>
</dbReference>
<dbReference type="Pfam" id="PF00640">
    <property type="entry name" value="PID"/>
    <property type="match status" value="1"/>
</dbReference>
<proteinExistence type="predicted"/>
<evidence type="ECO:0000313" key="3">
    <source>
        <dbReference type="EMBL" id="KAK2148712.1"/>
    </source>
</evidence>
<dbReference type="PANTHER" id="PTHR15832:SF2">
    <property type="entry name" value="SH2 DOMAIN-CONTAINING PROTEIN"/>
    <property type="match status" value="1"/>
</dbReference>
<protein>
    <recommendedName>
        <fullName evidence="2">PID domain-containing protein</fullName>
    </recommendedName>
</protein>
<sequence>YIGSFSVIGEDQNARAEYVRKQLLEMRNVTKTKPVLLVISLSGIKVCSSSGESVYMAHALKRISYATCDPDCCQFSFLAREPKGHTNIQYCHAFVTKTAPEAEELNAIVGNAFKMAFTYQRERQQQAASSQLQSTPEGVEATVSSPPVMPRQPTFHELIEQQIEVQREQNEEIQRRQQEELTKRLSEISTAKIDERIKELNERKKKEKEELEREQEAQRLQRLQGKDRTSWVSQGYIM</sequence>
<dbReference type="AlphaFoldDB" id="A0AAD9J9J1"/>
<evidence type="ECO:0000256" key="1">
    <source>
        <dbReference type="SAM" id="MobiDB-lite"/>
    </source>
</evidence>
<feature type="compositionally biased region" description="Low complexity" evidence="1">
    <location>
        <begin position="125"/>
        <end position="134"/>
    </location>
</feature>
<evidence type="ECO:0000259" key="2">
    <source>
        <dbReference type="PROSITE" id="PS01179"/>
    </source>
</evidence>
<organism evidence="3 4">
    <name type="scientific">Paralvinella palmiformis</name>
    <dbReference type="NCBI Taxonomy" id="53620"/>
    <lineage>
        <taxon>Eukaryota</taxon>
        <taxon>Metazoa</taxon>
        <taxon>Spiralia</taxon>
        <taxon>Lophotrochozoa</taxon>
        <taxon>Annelida</taxon>
        <taxon>Polychaeta</taxon>
        <taxon>Sedentaria</taxon>
        <taxon>Canalipalpata</taxon>
        <taxon>Terebellida</taxon>
        <taxon>Terebelliformia</taxon>
        <taxon>Alvinellidae</taxon>
        <taxon>Paralvinella</taxon>
    </lineage>
</organism>
<feature type="region of interest" description="Disordered" evidence="1">
    <location>
        <begin position="125"/>
        <end position="146"/>
    </location>
</feature>
<feature type="non-terminal residue" evidence="3">
    <location>
        <position position="1"/>
    </location>
</feature>
<feature type="compositionally biased region" description="Basic and acidic residues" evidence="1">
    <location>
        <begin position="218"/>
        <end position="229"/>
    </location>
</feature>
<dbReference type="InterPro" id="IPR006020">
    <property type="entry name" value="PTB/PI_dom"/>
</dbReference>
<dbReference type="InterPro" id="IPR011993">
    <property type="entry name" value="PH-like_dom_sf"/>
</dbReference>
<comment type="caution">
    <text evidence="3">The sequence shown here is derived from an EMBL/GenBank/DDBJ whole genome shotgun (WGS) entry which is preliminary data.</text>
</comment>
<dbReference type="Gene3D" id="2.30.29.30">
    <property type="entry name" value="Pleckstrin-homology domain (PH domain)/Phosphotyrosine-binding domain (PTB)"/>
    <property type="match status" value="1"/>
</dbReference>
<evidence type="ECO:0000313" key="4">
    <source>
        <dbReference type="Proteomes" id="UP001208570"/>
    </source>
</evidence>